<dbReference type="Gene3D" id="2.170.140.10">
    <property type="entry name" value="Chitin binding domain"/>
    <property type="match status" value="2"/>
</dbReference>
<dbReference type="GO" id="GO:0006032">
    <property type="term" value="P:chitin catabolic process"/>
    <property type="evidence" value="ECO:0007669"/>
    <property type="project" value="UniProtKB-KW"/>
</dbReference>
<comment type="similarity">
    <text evidence="2">Belongs to the glycosyl hydrolase 18 family. Chitinase class II subfamily.</text>
</comment>
<feature type="domain" description="Chitin-binding type-2" evidence="15">
    <location>
        <begin position="1207"/>
        <end position="1261"/>
    </location>
</feature>
<feature type="domain" description="Chitin-binding type-2" evidence="15">
    <location>
        <begin position="784"/>
        <end position="838"/>
    </location>
</feature>
<evidence type="ECO:0000256" key="3">
    <source>
        <dbReference type="ARBA" id="ARBA00012729"/>
    </source>
</evidence>
<dbReference type="FunFam" id="3.10.50.10:FF:000008">
    <property type="entry name" value="Chitinase 11"/>
    <property type="match status" value="2"/>
</dbReference>
<feature type="compositionally biased region" description="Gly residues" evidence="13">
    <location>
        <begin position="746"/>
        <end position="757"/>
    </location>
</feature>
<evidence type="ECO:0000256" key="4">
    <source>
        <dbReference type="ARBA" id="ARBA00022669"/>
    </source>
</evidence>
<dbReference type="InterPro" id="IPR001579">
    <property type="entry name" value="Glyco_hydro_18_chit_AS"/>
</dbReference>
<gene>
    <name evidence="17" type="primary">LOC108050207</name>
</gene>
<evidence type="ECO:0000256" key="1">
    <source>
        <dbReference type="ARBA" id="ARBA00000822"/>
    </source>
</evidence>
<dbReference type="SMART" id="SM00636">
    <property type="entry name" value="Glyco_18"/>
    <property type="match status" value="3"/>
</dbReference>
<evidence type="ECO:0000313" key="17">
    <source>
        <dbReference type="RefSeq" id="XP_016987259.1"/>
    </source>
</evidence>
<dbReference type="Gene3D" id="3.10.50.10">
    <property type="match status" value="3"/>
</dbReference>
<keyword evidence="5 14" id="KW-0732">Signal</keyword>
<dbReference type="CDD" id="cd02872">
    <property type="entry name" value="GH18_chitolectin_chitotriosidase"/>
    <property type="match status" value="2"/>
</dbReference>
<keyword evidence="8" id="KW-1015">Disulfide bond</keyword>
<dbReference type="PROSITE" id="PS51910">
    <property type="entry name" value="GH18_2"/>
    <property type="match status" value="3"/>
</dbReference>
<dbReference type="PANTHER" id="PTHR11177:SF360">
    <property type="entry name" value="CHITINASE 4-RELATED"/>
    <property type="match status" value="1"/>
</dbReference>
<keyword evidence="9" id="KW-0119">Carbohydrate metabolism</keyword>
<keyword evidence="10 12" id="KW-0326">Glycosidase</keyword>
<dbReference type="RefSeq" id="XP_016987259.1">
    <property type="nucleotide sequence ID" value="XM_017131770.1"/>
</dbReference>
<evidence type="ECO:0000256" key="13">
    <source>
        <dbReference type="SAM" id="MobiDB-lite"/>
    </source>
</evidence>
<evidence type="ECO:0000256" key="6">
    <source>
        <dbReference type="ARBA" id="ARBA00022801"/>
    </source>
</evidence>
<keyword evidence="7" id="KW-0146">Chitin degradation</keyword>
<evidence type="ECO:0000256" key="5">
    <source>
        <dbReference type="ARBA" id="ARBA00022729"/>
    </source>
</evidence>
<proteinExistence type="inferred from homology"/>
<dbReference type="FunFam" id="3.20.20.80:FF:000007">
    <property type="entry name" value="Acidic mammalian chitinase"/>
    <property type="match status" value="2"/>
</dbReference>
<feature type="chain" id="PRO_5027996145" description="chitinase" evidence="14">
    <location>
        <begin position="20"/>
        <end position="1286"/>
    </location>
</feature>
<dbReference type="GO" id="GO:0008061">
    <property type="term" value="F:chitin binding"/>
    <property type="evidence" value="ECO:0007669"/>
    <property type="project" value="UniProtKB-KW"/>
</dbReference>
<keyword evidence="6 12" id="KW-0378">Hydrolase</keyword>
<dbReference type="GO" id="GO:0008843">
    <property type="term" value="F:endochitinase activity"/>
    <property type="evidence" value="ECO:0007669"/>
    <property type="project" value="UniProtKB-EC"/>
</dbReference>
<feature type="domain" description="GH18" evidence="16">
    <location>
        <begin position="21"/>
        <end position="369"/>
    </location>
</feature>
<dbReference type="InterPro" id="IPR017853">
    <property type="entry name" value="GH"/>
</dbReference>
<dbReference type="InterPro" id="IPR036508">
    <property type="entry name" value="Chitin-bd_dom_sf"/>
</dbReference>
<dbReference type="EC" id="3.2.1.14" evidence="3"/>
<evidence type="ECO:0000256" key="9">
    <source>
        <dbReference type="ARBA" id="ARBA00023277"/>
    </source>
</evidence>
<dbReference type="SUPFAM" id="SSF54556">
    <property type="entry name" value="Chitinase insertion domain"/>
    <property type="match status" value="3"/>
</dbReference>
<dbReference type="InterPro" id="IPR050314">
    <property type="entry name" value="Glycosyl_Hydrlase_18"/>
</dbReference>
<evidence type="ECO:0000259" key="15">
    <source>
        <dbReference type="PROSITE" id="PS50940"/>
    </source>
</evidence>
<dbReference type="OrthoDB" id="73875at2759"/>
<feature type="domain" description="GH18" evidence="16">
    <location>
        <begin position="395"/>
        <end position="745"/>
    </location>
</feature>
<dbReference type="PANTHER" id="PTHR11177">
    <property type="entry name" value="CHITINASE"/>
    <property type="match status" value="1"/>
</dbReference>
<evidence type="ECO:0000256" key="10">
    <source>
        <dbReference type="ARBA" id="ARBA00023295"/>
    </source>
</evidence>
<dbReference type="SUPFAM" id="SSF51445">
    <property type="entry name" value="(Trans)glycosidases"/>
    <property type="match status" value="3"/>
</dbReference>
<evidence type="ECO:0000256" key="14">
    <source>
        <dbReference type="SAM" id="SignalP"/>
    </source>
</evidence>
<evidence type="ECO:0000256" key="7">
    <source>
        <dbReference type="ARBA" id="ARBA00023024"/>
    </source>
</evidence>
<accession>A0A6P4FDK8</accession>
<feature type="compositionally biased region" description="Gly residues" evidence="13">
    <location>
        <begin position="772"/>
        <end position="782"/>
    </location>
</feature>
<dbReference type="GO" id="GO:0000272">
    <property type="term" value="P:polysaccharide catabolic process"/>
    <property type="evidence" value="ECO:0007669"/>
    <property type="project" value="UniProtKB-KW"/>
</dbReference>
<dbReference type="Gene3D" id="3.20.20.80">
    <property type="entry name" value="Glycosidases"/>
    <property type="match status" value="3"/>
</dbReference>
<protein>
    <recommendedName>
        <fullName evidence="3">chitinase</fullName>
        <ecNumber evidence="3">3.2.1.14</ecNumber>
    </recommendedName>
</protein>
<dbReference type="PROSITE" id="PS50940">
    <property type="entry name" value="CHIT_BIND_II"/>
    <property type="match status" value="2"/>
</dbReference>
<dbReference type="Pfam" id="PF01607">
    <property type="entry name" value="CBM_14"/>
    <property type="match status" value="2"/>
</dbReference>
<comment type="catalytic activity">
    <reaction evidence="1">
        <text>Random endo-hydrolysis of N-acetyl-beta-D-glucosaminide (1-&gt;4)-beta-linkages in chitin and chitodextrins.</text>
        <dbReference type="EC" id="3.2.1.14"/>
    </reaction>
</comment>
<dbReference type="GO" id="GO:0005576">
    <property type="term" value="C:extracellular region"/>
    <property type="evidence" value="ECO:0007669"/>
    <property type="project" value="InterPro"/>
</dbReference>
<organism evidence="17">
    <name type="scientific">Drosophila rhopaloa</name>
    <name type="common">Fruit fly</name>
    <dbReference type="NCBI Taxonomy" id="1041015"/>
    <lineage>
        <taxon>Eukaryota</taxon>
        <taxon>Metazoa</taxon>
        <taxon>Ecdysozoa</taxon>
        <taxon>Arthropoda</taxon>
        <taxon>Hexapoda</taxon>
        <taxon>Insecta</taxon>
        <taxon>Pterygota</taxon>
        <taxon>Neoptera</taxon>
        <taxon>Endopterygota</taxon>
        <taxon>Diptera</taxon>
        <taxon>Brachycera</taxon>
        <taxon>Muscomorpha</taxon>
        <taxon>Ephydroidea</taxon>
        <taxon>Drosophilidae</taxon>
        <taxon>Drosophila</taxon>
        <taxon>Sophophora</taxon>
    </lineage>
</organism>
<reference evidence="17" key="1">
    <citation type="submission" date="2025-08" db="UniProtKB">
        <authorList>
            <consortium name="RefSeq"/>
        </authorList>
    </citation>
    <scope>IDENTIFICATION</scope>
</reference>
<evidence type="ECO:0000256" key="11">
    <source>
        <dbReference type="ARBA" id="ARBA00023326"/>
    </source>
</evidence>
<dbReference type="SUPFAM" id="SSF57625">
    <property type="entry name" value="Invertebrate chitin-binding proteins"/>
    <property type="match status" value="2"/>
</dbReference>
<keyword evidence="4" id="KW-0147">Chitin-binding</keyword>
<evidence type="ECO:0000259" key="16">
    <source>
        <dbReference type="PROSITE" id="PS51910"/>
    </source>
</evidence>
<name>A0A6P4FDK8_DRORH</name>
<feature type="signal peptide" evidence="14">
    <location>
        <begin position="1"/>
        <end position="19"/>
    </location>
</feature>
<dbReference type="InterPro" id="IPR002557">
    <property type="entry name" value="Chitin-bd_dom"/>
</dbReference>
<dbReference type="Pfam" id="PF00704">
    <property type="entry name" value="Glyco_hydro_18"/>
    <property type="match status" value="3"/>
</dbReference>
<dbReference type="SMART" id="SM00494">
    <property type="entry name" value="ChtBD2"/>
    <property type="match status" value="2"/>
</dbReference>
<dbReference type="InterPro" id="IPR029070">
    <property type="entry name" value="Chitinase_insertion_sf"/>
</dbReference>
<dbReference type="InterPro" id="IPR011583">
    <property type="entry name" value="Chitinase_II/V-like_cat"/>
</dbReference>
<dbReference type="InterPro" id="IPR001223">
    <property type="entry name" value="Glyco_hydro18_cat"/>
</dbReference>
<evidence type="ECO:0000256" key="8">
    <source>
        <dbReference type="ARBA" id="ARBA00023157"/>
    </source>
</evidence>
<dbReference type="FunFam" id="3.10.50.10:FF:000004">
    <property type="entry name" value="Chitinase 5"/>
    <property type="match status" value="1"/>
</dbReference>
<evidence type="ECO:0000256" key="12">
    <source>
        <dbReference type="RuleBase" id="RU000489"/>
    </source>
</evidence>
<keyword evidence="11" id="KW-0624">Polysaccharide degradation</keyword>
<dbReference type="PROSITE" id="PS01095">
    <property type="entry name" value="GH18_1"/>
    <property type="match status" value="2"/>
</dbReference>
<sequence>MAKLLALLAVLCLSQVIGAERIVNCYWGTWANYNSGNGKFDVSNIDAGLCTHLSYSFFGINDSGEIVSLDTWLDYDLGFISQAVGLKNQNSNLKVLAVVGGWNEGSTKYSAMARDWYKRQNFINSALNLLRNHGFDGLDLDWEYPNQRGGNWDDRANFVTLLREIKEAFAPYGYELGIAVGAGESLASGSYEIANIAQHVNFINVMTYDFAMASEGKTGFNAPQWAVENAINFWMSQGAPANKLVLGVGMYGRSFQLSDNSQNWPGAPCRGEGAAGPYSGSTGYLGYNEICQNNWHTVFDYDNAAPYAFSGDQWVSFDNVLSVQYKMDFALRNNLAGAMIWSLETDDFRGNCGETYPLLKTINRKLRCEGIMKAFSIWALAALCLSLGQVASSEKLINCYWGTWANYRPGDGKFTPSDIDPSLCTHISYTFFGISDAGEFKSLDTWLDMDDGLSFISQTIALKQRNPKLKILAVVGGWNEGSTKYSAMAADPAKRATFVATSLAFIQQHGFDGLDLDWEYPGQRGGADSDRENFVTLLREIKETYDKYGLELGIAVGASEKSASISYDIPAISQHLTFINVMTYDFHMALDGYLGLNAPLPEVTESIDYWLSHGAPAEKLILGIGFYGHSYQMSDSSQNWPGASCIGPGSAGVYTRENGFLGYHEICLNNWNSVFDQENGAPYAFQGDQWIGYDNPESIQLKMQLVESRNLGGAMMWSIETDDFRGLCGETYPLLKTMNRAMGKEVSGGGGGGGGGSVTPAPTAAPTPTPTPGGGSGGNGGGASGDCSENGYFWSSNSCRHFYECADGIRYDFQCGEGLYFEPSTKICNWESEVNCPYYNIFCQYDLASYYFKERSQFLDWNVDSRLCTHLVIGSGLGIDEETGKLKITDNNLLLEKNMLSSVKSMKSDSIKKVMFTVGGWQEESRLFSRMTATPNTRDNFYTSMIEFMYKWGFDGVQIDWRYPTQRGGQSEDRKNFVLLLEELGLIFREHKFILMVAVLGRLNKRTLESYNIPEIVKNSDFVHLMLHDERDLYRLRLGYNAPLRGNENSVTDAIIHWKRHGKAPEKLILSIPLFVRSYTMDKNQTAVGSPCRGPGNQTMVSRRAGFMTYNEWCVQEFSWTRKFDKVAKVPYAMRGDQWVSYENAQSIWAKMHLLQKQKMGGAMAWTIDVDDFRGACGERHGLLRVIFSALGDQNALTTEKPTTEVAGLCPHDGFWRDGWDCRLYYECRDGERVYYECLEGQYFDESQFKCRPAAEVKCDKKFVIWRPGMPVYNFKNMPINLKIVD</sequence>
<evidence type="ECO:0000256" key="2">
    <source>
        <dbReference type="ARBA" id="ARBA00009121"/>
    </source>
</evidence>
<feature type="domain" description="GH18" evidence="16">
    <location>
        <begin position="845"/>
        <end position="1194"/>
    </location>
</feature>
<feature type="region of interest" description="Disordered" evidence="13">
    <location>
        <begin position="745"/>
        <end position="782"/>
    </location>
</feature>